<feature type="domain" description="Mce/MlaD" evidence="2">
    <location>
        <begin position="32"/>
        <end position="109"/>
    </location>
</feature>
<dbReference type="PANTHER" id="PTHR33371:SF4">
    <property type="entry name" value="INTERMEMBRANE PHOSPHOLIPID TRANSPORT SYSTEM BINDING PROTEIN MLAD"/>
    <property type="match status" value="1"/>
</dbReference>
<protein>
    <submittedName>
        <fullName evidence="3">MCE-family protein MceB</fullName>
    </submittedName>
</protein>
<gene>
    <name evidence="3" type="ORF">AVDCRST_MAG30-166</name>
</gene>
<proteinExistence type="predicted"/>
<evidence type="ECO:0000256" key="1">
    <source>
        <dbReference type="SAM" id="SignalP"/>
    </source>
</evidence>
<name>A0A6J4RG77_9ACTN</name>
<dbReference type="Pfam" id="PF02470">
    <property type="entry name" value="MlaD"/>
    <property type="match status" value="1"/>
</dbReference>
<sequence length="237" mass="25542">MKRILVTLVLIASAAGALVAAGAGGGDDREGRFTVELDNAFGIVEGGDLKIAGVRAGTVTDMRVDVRTKRALIDFEITKRGFGSLRTDAFCESRPQSLIGEYFIDCLPGTAKRELPPGSTIPVERTASTVPVDLLNNVLRRPYRERLRIILDELGAGVGGRAEDLNEAIRRLSPALRETNKTLKLLGDQNETIVQLTEDADTVIGDLADNREDVGRWVVEAGQTATASAERRTELAA</sequence>
<keyword evidence="1" id="KW-0732">Signal</keyword>
<dbReference type="PANTHER" id="PTHR33371">
    <property type="entry name" value="INTERMEMBRANE PHOSPHOLIPID TRANSPORT SYSTEM BINDING PROTEIN MLAD-RELATED"/>
    <property type="match status" value="1"/>
</dbReference>
<feature type="non-terminal residue" evidence="3">
    <location>
        <position position="237"/>
    </location>
</feature>
<dbReference type="AlphaFoldDB" id="A0A6J4RG77"/>
<dbReference type="EMBL" id="CADCVS010000032">
    <property type="protein sequence ID" value="CAA9471818.1"/>
    <property type="molecule type" value="Genomic_DNA"/>
</dbReference>
<organism evidence="3">
    <name type="scientific">uncultured Solirubrobacteraceae bacterium</name>
    <dbReference type="NCBI Taxonomy" id="1162706"/>
    <lineage>
        <taxon>Bacteria</taxon>
        <taxon>Bacillati</taxon>
        <taxon>Actinomycetota</taxon>
        <taxon>Thermoleophilia</taxon>
        <taxon>Solirubrobacterales</taxon>
        <taxon>Solirubrobacteraceae</taxon>
        <taxon>environmental samples</taxon>
    </lineage>
</organism>
<evidence type="ECO:0000259" key="2">
    <source>
        <dbReference type="Pfam" id="PF02470"/>
    </source>
</evidence>
<feature type="signal peptide" evidence="1">
    <location>
        <begin position="1"/>
        <end position="20"/>
    </location>
</feature>
<reference evidence="3" key="1">
    <citation type="submission" date="2020-02" db="EMBL/GenBank/DDBJ databases">
        <authorList>
            <person name="Meier V. D."/>
        </authorList>
    </citation>
    <scope>NUCLEOTIDE SEQUENCE</scope>
    <source>
        <strain evidence="3">AVDCRST_MAG30</strain>
    </source>
</reference>
<evidence type="ECO:0000313" key="3">
    <source>
        <dbReference type="EMBL" id="CAA9471818.1"/>
    </source>
</evidence>
<dbReference type="InterPro" id="IPR003399">
    <property type="entry name" value="Mce/MlaD"/>
</dbReference>
<dbReference type="InterPro" id="IPR052336">
    <property type="entry name" value="MlaD_Phospholipid_Transporter"/>
</dbReference>
<accession>A0A6J4RG77</accession>
<feature type="chain" id="PRO_5038482527" evidence="1">
    <location>
        <begin position="21"/>
        <end position="237"/>
    </location>
</feature>